<evidence type="ECO:0000256" key="1">
    <source>
        <dbReference type="SAM" id="MobiDB-lite"/>
    </source>
</evidence>
<feature type="compositionally biased region" description="Acidic residues" evidence="1">
    <location>
        <begin position="54"/>
        <end position="67"/>
    </location>
</feature>
<dbReference type="AlphaFoldDB" id="A6GD41"/>
<evidence type="ECO:0000313" key="3">
    <source>
        <dbReference type="Proteomes" id="UP000005801"/>
    </source>
</evidence>
<keyword evidence="3" id="KW-1185">Reference proteome</keyword>
<feature type="compositionally biased region" description="Gly residues" evidence="1">
    <location>
        <begin position="129"/>
        <end position="141"/>
    </location>
</feature>
<proteinExistence type="predicted"/>
<comment type="caution">
    <text evidence="2">The sequence shown here is derived from an EMBL/GenBank/DDBJ whole genome shotgun (WGS) entry which is preliminary data.</text>
</comment>
<protein>
    <submittedName>
        <fullName evidence="2">Uncharacterized protein</fullName>
    </submittedName>
</protein>
<evidence type="ECO:0000313" key="2">
    <source>
        <dbReference type="EMBL" id="EDM76199.1"/>
    </source>
</evidence>
<dbReference type="Proteomes" id="UP000005801">
    <property type="component" value="Unassembled WGS sequence"/>
</dbReference>
<sequence length="218" mass="21181">MLAGLATTFVAGLAVGCTVDSIGESTSASGCINDASCPAGLVCVNGACVLDTSSDDDDDDTIGDEVGTDAGESSSEGSDDTTTTTEGGCEPGTFGCPCLPGNECGPGLECVDGVCGLEGSGESTSTDGGTTGGGTTTGGTTTGGGSDFGMCGWNAMSGYYDCMQSGADPSMQNPIECPNVALMEGAACPQGLTFEGCCEPGGALWYCENGVATTLDCG</sequence>
<dbReference type="EMBL" id="ABCS01000070">
    <property type="protein sequence ID" value="EDM76199.1"/>
    <property type="molecule type" value="Genomic_DNA"/>
</dbReference>
<reference evidence="2 3" key="1">
    <citation type="submission" date="2007-06" db="EMBL/GenBank/DDBJ databases">
        <authorList>
            <person name="Shimkets L."/>
            <person name="Ferriera S."/>
            <person name="Johnson J."/>
            <person name="Kravitz S."/>
            <person name="Beeson K."/>
            <person name="Sutton G."/>
            <person name="Rogers Y.-H."/>
            <person name="Friedman R."/>
            <person name="Frazier M."/>
            <person name="Venter J.C."/>
        </authorList>
    </citation>
    <scope>NUCLEOTIDE SEQUENCE [LARGE SCALE GENOMIC DNA]</scope>
    <source>
        <strain evidence="2 3">SIR-1</strain>
    </source>
</reference>
<name>A6GD41_9BACT</name>
<dbReference type="STRING" id="391625.PPSIR1_07598"/>
<gene>
    <name evidence="2" type="ORF">PPSIR1_07598</name>
</gene>
<accession>A6GD41</accession>
<feature type="region of interest" description="Disordered" evidence="1">
    <location>
        <begin position="121"/>
        <end position="141"/>
    </location>
</feature>
<feature type="region of interest" description="Disordered" evidence="1">
    <location>
        <begin position="54"/>
        <end position="86"/>
    </location>
</feature>
<organism evidence="2 3">
    <name type="scientific">Plesiocystis pacifica SIR-1</name>
    <dbReference type="NCBI Taxonomy" id="391625"/>
    <lineage>
        <taxon>Bacteria</taxon>
        <taxon>Pseudomonadati</taxon>
        <taxon>Myxococcota</taxon>
        <taxon>Polyangia</taxon>
        <taxon>Nannocystales</taxon>
        <taxon>Nannocystaceae</taxon>
        <taxon>Plesiocystis</taxon>
    </lineage>
</organism>
<feature type="compositionally biased region" description="Low complexity" evidence="1">
    <location>
        <begin position="68"/>
        <end position="86"/>
    </location>
</feature>